<keyword evidence="3" id="KW-1185">Reference proteome</keyword>
<organism evidence="2 3">
    <name type="scientific">Blastomyces silverae</name>
    <dbReference type="NCBI Taxonomy" id="2060906"/>
    <lineage>
        <taxon>Eukaryota</taxon>
        <taxon>Fungi</taxon>
        <taxon>Dikarya</taxon>
        <taxon>Ascomycota</taxon>
        <taxon>Pezizomycotina</taxon>
        <taxon>Eurotiomycetes</taxon>
        <taxon>Eurotiomycetidae</taxon>
        <taxon>Onygenales</taxon>
        <taxon>Ajellomycetaceae</taxon>
        <taxon>Blastomyces</taxon>
    </lineage>
</organism>
<dbReference type="PROSITE" id="PS50142">
    <property type="entry name" value="RNASE_3_2"/>
    <property type="match status" value="1"/>
</dbReference>
<dbReference type="AlphaFoldDB" id="A0A0H1BEG6"/>
<dbReference type="EMBL" id="LDEV01002248">
    <property type="protein sequence ID" value="KLJ09829.1"/>
    <property type="molecule type" value="Genomic_DNA"/>
</dbReference>
<dbReference type="GO" id="GO:0004525">
    <property type="term" value="F:ribonuclease III activity"/>
    <property type="evidence" value="ECO:0007669"/>
    <property type="project" value="InterPro"/>
</dbReference>
<dbReference type="Gene3D" id="1.10.1520.10">
    <property type="entry name" value="Ribonuclease III domain"/>
    <property type="match status" value="1"/>
</dbReference>
<reference evidence="3" key="1">
    <citation type="journal article" date="2015" name="PLoS Genet.">
        <title>The dynamic genome and transcriptome of the human fungal pathogen Blastomyces and close relative Emmonsia.</title>
        <authorList>
            <person name="Munoz J.F."/>
            <person name="Gauthier G.M."/>
            <person name="Desjardins C.A."/>
            <person name="Gallo J.E."/>
            <person name="Holder J."/>
            <person name="Sullivan T.D."/>
            <person name="Marty A.J."/>
            <person name="Carmen J.C."/>
            <person name="Chen Z."/>
            <person name="Ding L."/>
            <person name="Gujja S."/>
            <person name="Magrini V."/>
            <person name="Misas E."/>
            <person name="Mitreva M."/>
            <person name="Priest M."/>
            <person name="Saif S."/>
            <person name="Whiston E.A."/>
            <person name="Young S."/>
            <person name="Zeng Q."/>
            <person name="Goldman W.E."/>
            <person name="Mardis E.R."/>
            <person name="Taylor J.W."/>
            <person name="McEwen J.G."/>
            <person name="Clay O.K."/>
            <person name="Klein B.S."/>
            <person name="Cuomo C.A."/>
        </authorList>
    </citation>
    <scope>NUCLEOTIDE SEQUENCE [LARGE SCALE GENOMIC DNA]</scope>
    <source>
        <strain evidence="3">UAMH 139</strain>
    </source>
</reference>
<comment type="caution">
    <text evidence="2">The sequence shown here is derived from an EMBL/GenBank/DDBJ whole genome shotgun (WGS) entry which is preliminary data.</text>
</comment>
<proteinExistence type="predicted"/>
<feature type="domain" description="RNase III" evidence="1">
    <location>
        <begin position="16"/>
        <end position="132"/>
    </location>
</feature>
<dbReference type="OrthoDB" id="67027at2759"/>
<dbReference type="SUPFAM" id="SSF69065">
    <property type="entry name" value="RNase III domain-like"/>
    <property type="match status" value="1"/>
</dbReference>
<accession>A0A0H1BEG6</accession>
<evidence type="ECO:0000259" key="1">
    <source>
        <dbReference type="PROSITE" id="PS50142"/>
    </source>
</evidence>
<dbReference type="InterPro" id="IPR000999">
    <property type="entry name" value="RNase_III_dom"/>
</dbReference>
<name>A0A0H1BEG6_9EURO</name>
<sequence>MPPRMNTGGLPREDRLIVIEQATGYSFTNPELCLEALRTAGYTPGGGHKGLAQVGDAALRLALIMIGYEKGAPREQINDALSIQASNTHLSRLGFEDGLDECVYRTEGVAVSKNIMATTVQALLGAVFIDCKQNTSVFRGVIEALGLSWPAFVMGGPF</sequence>
<dbReference type="Proteomes" id="UP000053573">
    <property type="component" value="Unassembled WGS sequence"/>
</dbReference>
<protein>
    <recommendedName>
        <fullName evidence="1">RNase III domain-containing protein</fullName>
    </recommendedName>
</protein>
<evidence type="ECO:0000313" key="3">
    <source>
        <dbReference type="Proteomes" id="UP000053573"/>
    </source>
</evidence>
<dbReference type="InterPro" id="IPR036389">
    <property type="entry name" value="RNase_III_sf"/>
</dbReference>
<dbReference type="STRING" id="2060906.A0A0H1BEG6"/>
<dbReference type="GO" id="GO:0006396">
    <property type="term" value="P:RNA processing"/>
    <property type="evidence" value="ECO:0007669"/>
    <property type="project" value="InterPro"/>
</dbReference>
<gene>
    <name evidence="2" type="ORF">EMPG_14746</name>
</gene>
<evidence type="ECO:0000313" key="2">
    <source>
        <dbReference type="EMBL" id="KLJ09829.1"/>
    </source>
</evidence>